<keyword evidence="3" id="KW-1185">Reference proteome</keyword>
<dbReference type="PANTHER" id="PTHR35046">
    <property type="entry name" value="ZINC KNUCKLE (CCHC-TYPE) FAMILY PROTEIN"/>
    <property type="match status" value="1"/>
</dbReference>
<dbReference type="InterPro" id="IPR021109">
    <property type="entry name" value="Peptidase_aspartic_dom_sf"/>
</dbReference>
<evidence type="ECO:0000256" key="1">
    <source>
        <dbReference type="SAM" id="MobiDB-lite"/>
    </source>
</evidence>
<accession>A0ABD1BTC8</accession>
<comment type="caution">
    <text evidence="2">The sequence shown here is derived from an EMBL/GenBank/DDBJ whole genome shotgun (WGS) entry which is preliminary data.</text>
</comment>
<dbReference type="Proteomes" id="UP001558713">
    <property type="component" value="Unassembled WGS sequence"/>
</dbReference>
<feature type="region of interest" description="Disordered" evidence="1">
    <location>
        <begin position="1"/>
        <end position="21"/>
    </location>
</feature>
<reference evidence="2 3" key="1">
    <citation type="submission" date="2024-04" db="EMBL/GenBank/DDBJ databases">
        <title>Genome assembly C_amara_ONT_v2.</title>
        <authorList>
            <person name="Yant L."/>
            <person name="Moore C."/>
            <person name="Slenker M."/>
        </authorList>
    </citation>
    <scope>NUCLEOTIDE SEQUENCE [LARGE SCALE GENOMIC DNA]</scope>
    <source>
        <tissue evidence="2">Leaf</tissue>
    </source>
</reference>
<name>A0ABD1BTC8_CARAN</name>
<dbReference type="SUPFAM" id="SSF50630">
    <property type="entry name" value="Acid proteases"/>
    <property type="match status" value="1"/>
</dbReference>
<dbReference type="EMBL" id="JBANAX010000154">
    <property type="protein sequence ID" value="KAL1220413.1"/>
    <property type="molecule type" value="Genomic_DNA"/>
</dbReference>
<evidence type="ECO:0000313" key="3">
    <source>
        <dbReference type="Proteomes" id="UP001558713"/>
    </source>
</evidence>
<dbReference type="AlphaFoldDB" id="A0ABD1BTC8"/>
<organism evidence="2 3">
    <name type="scientific">Cardamine amara subsp. amara</name>
    <dbReference type="NCBI Taxonomy" id="228776"/>
    <lineage>
        <taxon>Eukaryota</taxon>
        <taxon>Viridiplantae</taxon>
        <taxon>Streptophyta</taxon>
        <taxon>Embryophyta</taxon>
        <taxon>Tracheophyta</taxon>
        <taxon>Spermatophyta</taxon>
        <taxon>Magnoliopsida</taxon>
        <taxon>eudicotyledons</taxon>
        <taxon>Gunneridae</taxon>
        <taxon>Pentapetalae</taxon>
        <taxon>rosids</taxon>
        <taxon>malvids</taxon>
        <taxon>Brassicales</taxon>
        <taxon>Brassicaceae</taxon>
        <taxon>Cardamineae</taxon>
        <taxon>Cardamine</taxon>
    </lineage>
</organism>
<protein>
    <submittedName>
        <fullName evidence="2">Uncharacterized protein</fullName>
    </submittedName>
</protein>
<evidence type="ECO:0000313" key="2">
    <source>
        <dbReference type="EMBL" id="KAL1220413.1"/>
    </source>
</evidence>
<dbReference type="CDD" id="cd00303">
    <property type="entry name" value="retropepsin_like"/>
    <property type="match status" value="1"/>
</dbReference>
<dbReference type="PANTHER" id="PTHR35046:SF9">
    <property type="entry name" value="RNA-DIRECTED DNA POLYMERASE"/>
    <property type="match status" value="1"/>
</dbReference>
<dbReference type="Gene3D" id="2.40.70.10">
    <property type="entry name" value="Acid Proteases"/>
    <property type="match status" value="1"/>
</dbReference>
<sequence length="281" mass="32638">MMIEKDKINQTQPIPGPISKTEARPRRDHLVYRGALSIQSKTEEQRENLFYTRCHVNGKLCSLVIDGGSCTNVASEKMVQKLGLEVKDHPKPYNIHWLNETGEMKVEKQVTVPIIIGRYKDEILCDMLPMESRHMLFGRPWQFYRRVQHEGFTNRYSFEYKGRKIVLVLMTPQEVYQDQVHLKTKAETKANKECEDVTTLIVSKEEPPGSLQEVQLQESPKEATPCELGEFTKPEAVWVHNQLHRVEDNIVIKEKPPDASPPIKTREISNSFAYQEHTKYY</sequence>
<gene>
    <name evidence="2" type="ORF">V5N11_019788</name>
</gene>
<proteinExistence type="predicted"/>